<accession>A0ACC0C8N5</accession>
<proteinExistence type="predicted"/>
<dbReference type="EMBL" id="CM044701">
    <property type="protein sequence ID" value="KAI5681164.1"/>
    <property type="molecule type" value="Genomic_DNA"/>
</dbReference>
<evidence type="ECO:0000313" key="1">
    <source>
        <dbReference type="EMBL" id="KAI5681164.1"/>
    </source>
</evidence>
<name>A0ACC0C8N5_CATRO</name>
<evidence type="ECO:0000313" key="2">
    <source>
        <dbReference type="Proteomes" id="UP001060085"/>
    </source>
</evidence>
<sequence>MVFLRIKTIGGRKELLSLESETIDGTGGEEDFKLIGVDTVGRLSLSATIIFGEREKFREQEQFRIKNRIEETRLVNSGEIKDRVEVIWEEEETSLVERSKIGSNIDEGGIVGAIILLIGAIEELSKSIGFRFKGEENSLFGRTKLEKKSGEVGRVGESTKGPLNVGIEVPKTTENVMGISCARVVIAATLSCTKQGAVVTIAGVELMPIKEGNEGTTFSRSSCIDGSESKIVRVANTESVTVEVDVEASKLCGLHGGNVFFTSSSTKIWATLSIVRDVVRSSILSGLPTAEAIEKRISLLKYLIGRLSNPIQIGTIEGSSIVLKFDVYWKTVKIL</sequence>
<organism evidence="1 2">
    <name type="scientific">Catharanthus roseus</name>
    <name type="common">Madagascar periwinkle</name>
    <name type="synonym">Vinca rosea</name>
    <dbReference type="NCBI Taxonomy" id="4058"/>
    <lineage>
        <taxon>Eukaryota</taxon>
        <taxon>Viridiplantae</taxon>
        <taxon>Streptophyta</taxon>
        <taxon>Embryophyta</taxon>
        <taxon>Tracheophyta</taxon>
        <taxon>Spermatophyta</taxon>
        <taxon>Magnoliopsida</taxon>
        <taxon>eudicotyledons</taxon>
        <taxon>Gunneridae</taxon>
        <taxon>Pentapetalae</taxon>
        <taxon>asterids</taxon>
        <taxon>lamiids</taxon>
        <taxon>Gentianales</taxon>
        <taxon>Apocynaceae</taxon>
        <taxon>Rauvolfioideae</taxon>
        <taxon>Vinceae</taxon>
        <taxon>Catharanthinae</taxon>
        <taxon>Catharanthus</taxon>
    </lineage>
</organism>
<protein>
    <submittedName>
        <fullName evidence="1">Uncharacterized protein</fullName>
    </submittedName>
</protein>
<gene>
    <name evidence="1" type="ORF">M9H77_02391</name>
</gene>
<reference evidence="2" key="1">
    <citation type="journal article" date="2023" name="Nat. Plants">
        <title>Single-cell RNA sequencing provides a high-resolution roadmap for understanding the multicellular compartmentation of specialized metabolism.</title>
        <authorList>
            <person name="Sun S."/>
            <person name="Shen X."/>
            <person name="Li Y."/>
            <person name="Li Y."/>
            <person name="Wang S."/>
            <person name="Li R."/>
            <person name="Zhang H."/>
            <person name="Shen G."/>
            <person name="Guo B."/>
            <person name="Wei J."/>
            <person name="Xu J."/>
            <person name="St-Pierre B."/>
            <person name="Chen S."/>
            <person name="Sun C."/>
        </authorList>
    </citation>
    <scope>NUCLEOTIDE SEQUENCE [LARGE SCALE GENOMIC DNA]</scope>
</reference>
<comment type="caution">
    <text evidence="1">The sequence shown here is derived from an EMBL/GenBank/DDBJ whole genome shotgun (WGS) entry which is preliminary data.</text>
</comment>
<dbReference type="Proteomes" id="UP001060085">
    <property type="component" value="Linkage Group LG01"/>
</dbReference>
<keyword evidence="2" id="KW-1185">Reference proteome</keyword>